<accession>A0A1C5IQY6</accession>
<proteinExistence type="predicted"/>
<evidence type="ECO:0000313" key="1">
    <source>
        <dbReference type="EMBL" id="SCG60573.1"/>
    </source>
</evidence>
<keyword evidence="2" id="KW-1185">Reference proteome</keyword>
<dbReference type="Proteomes" id="UP000199360">
    <property type="component" value="Unassembled WGS sequence"/>
</dbReference>
<gene>
    <name evidence="1" type="ORF">GA0070213_106361</name>
</gene>
<reference evidence="2" key="1">
    <citation type="submission" date="2016-06" db="EMBL/GenBank/DDBJ databases">
        <authorList>
            <person name="Varghese N."/>
            <person name="Submissions Spin"/>
        </authorList>
    </citation>
    <scope>NUCLEOTIDE SEQUENCE [LARGE SCALE GENOMIC DNA]</scope>
    <source>
        <strain evidence="2">DSM 45647</strain>
    </source>
</reference>
<organism evidence="1 2">
    <name type="scientific">Micromonospora humi</name>
    <dbReference type="NCBI Taxonomy" id="745366"/>
    <lineage>
        <taxon>Bacteria</taxon>
        <taxon>Bacillati</taxon>
        <taxon>Actinomycetota</taxon>
        <taxon>Actinomycetes</taxon>
        <taxon>Micromonosporales</taxon>
        <taxon>Micromonosporaceae</taxon>
        <taxon>Micromonospora</taxon>
    </lineage>
</organism>
<sequence length="46" mass="4946">MSSRAEPLICLADIVAGAVTAEWAEGAEEYVAPLAKVLQRHKIHLS</sequence>
<dbReference type="EMBL" id="FMDM01000006">
    <property type="protein sequence ID" value="SCG60573.1"/>
    <property type="molecule type" value="Genomic_DNA"/>
</dbReference>
<protein>
    <submittedName>
        <fullName evidence="1">Uncharacterized protein</fullName>
    </submittedName>
</protein>
<evidence type="ECO:0000313" key="2">
    <source>
        <dbReference type="Proteomes" id="UP000199360"/>
    </source>
</evidence>
<name>A0A1C5IQY6_9ACTN</name>
<dbReference type="AlphaFoldDB" id="A0A1C5IQY6"/>